<dbReference type="GO" id="GO:0030003">
    <property type="term" value="P:intracellular monoatomic cation homeostasis"/>
    <property type="evidence" value="ECO:0007669"/>
    <property type="project" value="TreeGrafter"/>
</dbReference>
<evidence type="ECO:0000313" key="11">
    <source>
        <dbReference type="EMBL" id="TFJ85701.1"/>
    </source>
</evidence>
<keyword evidence="5" id="KW-0496">Mitochondrion</keyword>
<dbReference type="Pfam" id="PF07766">
    <property type="entry name" value="LETM1_RBD"/>
    <property type="match status" value="1"/>
</dbReference>
<evidence type="ECO:0000256" key="5">
    <source>
        <dbReference type="ARBA" id="ARBA00023128"/>
    </source>
</evidence>
<dbReference type="GO" id="GO:0043022">
    <property type="term" value="F:ribosome binding"/>
    <property type="evidence" value="ECO:0007669"/>
    <property type="project" value="InterPro"/>
</dbReference>
<reference evidence="11 12" key="1">
    <citation type="submission" date="2019-01" db="EMBL/GenBank/DDBJ databases">
        <title>Nuclear Genome Assembly of the Microalgal Biofuel strain Nannochloropsis salina CCMP1776.</title>
        <authorList>
            <person name="Hovde B."/>
        </authorList>
    </citation>
    <scope>NUCLEOTIDE SEQUENCE [LARGE SCALE GENOMIC DNA]</scope>
    <source>
        <strain evidence="11 12">CCMP1776</strain>
    </source>
</reference>
<feature type="region of interest" description="Disordered" evidence="8">
    <location>
        <begin position="322"/>
        <end position="349"/>
    </location>
</feature>
<gene>
    <name evidence="11" type="ORF">NSK_003207</name>
</gene>
<comment type="subcellular location">
    <subcellularLocation>
        <location evidence="1">Mitochondrion inner membrane</location>
        <topology evidence="1">Single-pass membrane protein</topology>
    </subcellularLocation>
</comment>
<evidence type="ECO:0000256" key="4">
    <source>
        <dbReference type="ARBA" id="ARBA00022989"/>
    </source>
</evidence>
<dbReference type="AlphaFoldDB" id="A0A4D9D1V1"/>
<keyword evidence="3" id="KW-0999">Mitochondrion inner membrane</keyword>
<comment type="caution">
    <text evidence="11">The sequence shown here is derived from an EMBL/GenBank/DDBJ whole genome shotgun (WGS) entry which is preliminary data.</text>
</comment>
<dbReference type="PANTHER" id="PTHR14009:SF1">
    <property type="entry name" value="MITOCHONDRIAL PROTON_CALCIUM EXCHANGER PROTEIN"/>
    <property type="match status" value="1"/>
</dbReference>
<feature type="coiled-coil region" evidence="7">
    <location>
        <begin position="437"/>
        <end position="471"/>
    </location>
</feature>
<evidence type="ECO:0000256" key="7">
    <source>
        <dbReference type="SAM" id="Coils"/>
    </source>
</evidence>
<evidence type="ECO:0000256" key="6">
    <source>
        <dbReference type="ARBA" id="ARBA00023136"/>
    </source>
</evidence>
<evidence type="ECO:0000256" key="8">
    <source>
        <dbReference type="SAM" id="MobiDB-lite"/>
    </source>
</evidence>
<keyword evidence="2 9" id="KW-0812">Transmembrane</keyword>
<evidence type="ECO:0000256" key="3">
    <source>
        <dbReference type="ARBA" id="ARBA00022792"/>
    </source>
</evidence>
<evidence type="ECO:0000256" key="1">
    <source>
        <dbReference type="ARBA" id="ARBA00004434"/>
    </source>
</evidence>
<keyword evidence="12" id="KW-1185">Reference proteome</keyword>
<feature type="domain" description="Letm1 RBD" evidence="10">
    <location>
        <begin position="644"/>
        <end position="712"/>
    </location>
</feature>
<feature type="region of interest" description="Disordered" evidence="8">
    <location>
        <begin position="266"/>
        <end position="286"/>
    </location>
</feature>
<evidence type="ECO:0000313" key="12">
    <source>
        <dbReference type="Proteomes" id="UP000355283"/>
    </source>
</evidence>
<name>A0A4D9D1V1_9STRA</name>
<dbReference type="Proteomes" id="UP000355283">
    <property type="component" value="Unassembled WGS sequence"/>
</dbReference>
<accession>A0A4D9D1V1</accession>
<feature type="transmembrane region" description="Helical" evidence="9">
    <location>
        <begin position="659"/>
        <end position="685"/>
    </location>
</feature>
<keyword evidence="6 9" id="KW-0472">Membrane</keyword>
<evidence type="ECO:0000256" key="2">
    <source>
        <dbReference type="ARBA" id="ARBA00022692"/>
    </source>
</evidence>
<dbReference type="EMBL" id="SDOX01000011">
    <property type="protein sequence ID" value="TFJ85701.1"/>
    <property type="molecule type" value="Genomic_DNA"/>
</dbReference>
<proteinExistence type="predicted"/>
<evidence type="ECO:0000256" key="9">
    <source>
        <dbReference type="SAM" id="Phobius"/>
    </source>
</evidence>
<dbReference type="GO" id="GO:0005743">
    <property type="term" value="C:mitochondrial inner membrane"/>
    <property type="evidence" value="ECO:0007669"/>
    <property type="project" value="UniProtKB-SubCell"/>
</dbReference>
<dbReference type="InterPro" id="IPR044202">
    <property type="entry name" value="LETM1/MDM38-like"/>
</dbReference>
<feature type="region of interest" description="Disordered" evidence="8">
    <location>
        <begin position="1"/>
        <end position="32"/>
    </location>
</feature>
<protein>
    <recommendedName>
        <fullName evidence="10">Letm1 RBD domain-containing protein</fullName>
    </recommendedName>
</protein>
<dbReference type="OrthoDB" id="275278at2759"/>
<dbReference type="InterPro" id="IPR033122">
    <property type="entry name" value="LETM1-like_RBD"/>
</dbReference>
<feature type="compositionally biased region" description="Low complexity" evidence="8">
    <location>
        <begin position="338"/>
        <end position="349"/>
    </location>
</feature>
<keyword evidence="4 9" id="KW-1133">Transmembrane helix</keyword>
<dbReference type="PANTHER" id="PTHR14009">
    <property type="entry name" value="LEUCINE ZIPPER-EF-HAND CONTAINING TRANSMEMBRANE PROTEIN"/>
    <property type="match status" value="1"/>
</dbReference>
<sequence>MMHASVGERASKEAAKRCPPDDRDETVTPRGHCPAISLVTPLRATGVGPTTVLRVLQRFDAVFLPAKGAYPKQKPDERRKEAVMLVCMETASTALAFVCGQGGILSGLVSKHDRRSSQSTGFRLPSGLRLHHLSPQGIGKHDETPVVALFSRTVQEDETRGTRVGSNPALTPGKGIRAQRLKDLLLEKELRNDISTAEFALRLDVPRVDSEAVDAKVSKSGVAEGRKTPYTPKLKPRGVIDYEKIAEKLEKSLELIDRRQERLAAAVSRDSRLSGNSEGDPARGTHFVGDEAALRVTRRLSETRTELQNVLFRVRASMASAASDGGGKLSSGGGGGSSSSSSKGGNSSSAFVGAASGTAAAGGVPAGEESERSLNPLTVFVREDGTVDWDGAFQSGKELAKYSGEVLERLQGKSPGEEAPPAKASTSLATIDSSPGMQLLQRYLQELESELRAAEDERDKILELHKALRKQNLDVSKAQKGELRIAEDQAVEMKRRVELQRLDMDMERACAYIEQEIEQSTSIREQKLLVAEFGLLDAQLSTLLTMLQAAEPNLDASSCLMDLDEDELRVVASEVQDLKSRLGLIEDATGGPKLDWSLVNTYVQDSIGKIKNGVSFYVTGAKLLTSDLQYAWWLISRAAQGYTLKPREVRTLQRTAKDLLTLIPFTIILIFPLTPIGHVLVFSLIQRIFPDFFPSTFTERRQNLSKMYDEIDKKPLVEGPAPPARGK</sequence>
<organism evidence="11 12">
    <name type="scientific">Nannochloropsis salina CCMP1776</name>
    <dbReference type="NCBI Taxonomy" id="1027361"/>
    <lineage>
        <taxon>Eukaryota</taxon>
        <taxon>Sar</taxon>
        <taxon>Stramenopiles</taxon>
        <taxon>Ochrophyta</taxon>
        <taxon>Eustigmatophyceae</taxon>
        <taxon>Eustigmatales</taxon>
        <taxon>Monodopsidaceae</taxon>
        <taxon>Microchloropsis</taxon>
        <taxon>Microchloropsis salina</taxon>
    </lineage>
</organism>
<evidence type="ECO:0000259" key="10">
    <source>
        <dbReference type="Pfam" id="PF07766"/>
    </source>
</evidence>
<feature type="compositionally biased region" description="Basic and acidic residues" evidence="8">
    <location>
        <begin position="9"/>
        <end position="27"/>
    </location>
</feature>
<keyword evidence="7" id="KW-0175">Coiled coil</keyword>
<feature type="compositionally biased region" description="Gly residues" evidence="8">
    <location>
        <begin position="324"/>
        <end position="337"/>
    </location>
</feature>